<protein>
    <submittedName>
        <fullName evidence="2">Uncharacterized protein</fullName>
    </submittedName>
</protein>
<feature type="region of interest" description="Disordered" evidence="1">
    <location>
        <begin position="1"/>
        <end position="45"/>
    </location>
</feature>
<reference evidence="2 3" key="1">
    <citation type="submission" date="2019-08" db="EMBL/GenBank/DDBJ databases">
        <title>A chromosome-level genome assembly, high-density linkage maps, and genome scans reveal the genomic architecture of hybrid incompatibilities underlying speciation via character displacement in darters (Percidae: Etheostominae).</title>
        <authorList>
            <person name="Moran R.L."/>
            <person name="Catchen J.M."/>
            <person name="Fuller R.C."/>
        </authorList>
    </citation>
    <scope>NUCLEOTIDE SEQUENCE [LARGE SCALE GENOMIC DNA]</scope>
    <source>
        <strain evidence="2">EspeVRDwgs_2016</strain>
        <tissue evidence="2">Muscle</tissue>
    </source>
</reference>
<evidence type="ECO:0000313" key="2">
    <source>
        <dbReference type="EMBL" id="KAA8578064.1"/>
    </source>
</evidence>
<accession>A0A5J5C8D1</accession>
<feature type="region of interest" description="Disordered" evidence="1">
    <location>
        <begin position="70"/>
        <end position="90"/>
    </location>
</feature>
<gene>
    <name evidence="2" type="ORF">FQN60_000063</name>
</gene>
<name>A0A5J5C8D1_9PERO</name>
<comment type="caution">
    <text evidence="2">The sequence shown here is derived from an EMBL/GenBank/DDBJ whole genome shotgun (WGS) entry which is preliminary data.</text>
</comment>
<sequence>MTGSAQRISVRLQRAPTSQATQSDPLWPKHNWGATDGGSHTFPKMKCRTHRKTSKSKGFACWENQKEQTVSARCSTDSEEKSAISGELDS</sequence>
<dbReference type="Proteomes" id="UP000327493">
    <property type="component" value="Unassembled WGS sequence"/>
</dbReference>
<dbReference type="AlphaFoldDB" id="A0A5J5C8D1"/>
<organism evidence="2 3">
    <name type="scientific">Etheostoma spectabile</name>
    <name type="common">orangethroat darter</name>
    <dbReference type="NCBI Taxonomy" id="54343"/>
    <lineage>
        <taxon>Eukaryota</taxon>
        <taxon>Metazoa</taxon>
        <taxon>Chordata</taxon>
        <taxon>Craniata</taxon>
        <taxon>Vertebrata</taxon>
        <taxon>Euteleostomi</taxon>
        <taxon>Actinopterygii</taxon>
        <taxon>Neopterygii</taxon>
        <taxon>Teleostei</taxon>
        <taxon>Neoteleostei</taxon>
        <taxon>Acanthomorphata</taxon>
        <taxon>Eupercaria</taxon>
        <taxon>Perciformes</taxon>
        <taxon>Percoidei</taxon>
        <taxon>Percidae</taxon>
        <taxon>Etheostomatinae</taxon>
        <taxon>Etheostoma</taxon>
    </lineage>
</organism>
<keyword evidence="3" id="KW-1185">Reference proteome</keyword>
<feature type="compositionally biased region" description="Polar residues" evidence="1">
    <location>
        <begin position="15"/>
        <end position="24"/>
    </location>
</feature>
<evidence type="ECO:0000313" key="3">
    <source>
        <dbReference type="Proteomes" id="UP000327493"/>
    </source>
</evidence>
<proteinExistence type="predicted"/>
<dbReference type="EMBL" id="VOFY01001191">
    <property type="protein sequence ID" value="KAA8578064.1"/>
    <property type="molecule type" value="Genomic_DNA"/>
</dbReference>
<evidence type="ECO:0000256" key="1">
    <source>
        <dbReference type="SAM" id="MobiDB-lite"/>
    </source>
</evidence>